<gene>
    <name evidence="7" type="ORF">JCGZ_07614</name>
</gene>
<keyword evidence="5" id="KW-0604">Photosystem II</keyword>
<dbReference type="Proteomes" id="UP000027138">
    <property type="component" value="Unassembled WGS sequence"/>
</dbReference>
<dbReference type="KEGG" id="jcu:105638096"/>
<protein>
    <recommendedName>
        <fullName evidence="9">Ultraviolet-B-repressible protein</fullName>
    </recommendedName>
</protein>
<organism evidence="7 8">
    <name type="scientific">Jatropha curcas</name>
    <name type="common">Barbados nut</name>
    <dbReference type="NCBI Taxonomy" id="180498"/>
    <lineage>
        <taxon>Eukaryota</taxon>
        <taxon>Viridiplantae</taxon>
        <taxon>Streptophyta</taxon>
        <taxon>Embryophyta</taxon>
        <taxon>Tracheophyta</taxon>
        <taxon>Spermatophyta</taxon>
        <taxon>Magnoliopsida</taxon>
        <taxon>eudicotyledons</taxon>
        <taxon>Gunneridae</taxon>
        <taxon>Pentapetalae</taxon>
        <taxon>rosids</taxon>
        <taxon>fabids</taxon>
        <taxon>Malpighiales</taxon>
        <taxon>Euphorbiaceae</taxon>
        <taxon>Crotonoideae</taxon>
        <taxon>Jatropheae</taxon>
        <taxon>Jatropha</taxon>
    </lineage>
</organism>
<evidence type="ECO:0000256" key="5">
    <source>
        <dbReference type="ARBA" id="ARBA00023276"/>
    </source>
</evidence>
<evidence type="ECO:0000256" key="3">
    <source>
        <dbReference type="ARBA" id="ARBA00022989"/>
    </source>
</evidence>
<keyword evidence="8" id="KW-1185">Reference proteome</keyword>
<dbReference type="GO" id="GO:0009523">
    <property type="term" value="C:photosystem II"/>
    <property type="evidence" value="ECO:0007669"/>
    <property type="project" value="UniProtKB-KW"/>
</dbReference>
<keyword evidence="4 6" id="KW-0472">Membrane</keyword>
<proteinExistence type="predicted"/>
<dbReference type="OrthoDB" id="539365at2759"/>
<feature type="transmembrane region" description="Helical" evidence="6">
    <location>
        <begin position="94"/>
        <end position="116"/>
    </location>
</feature>
<dbReference type="GO" id="GO:0015979">
    <property type="term" value="P:photosynthesis"/>
    <property type="evidence" value="ECO:0007669"/>
    <property type="project" value="UniProtKB-KW"/>
</dbReference>
<keyword evidence="2 6" id="KW-0812">Transmembrane</keyword>
<evidence type="ECO:0000256" key="4">
    <source>
        <dbReference type="ARBA" id="ARBA00023136"/>
    </source>
</evidence>
<keyword evidence="1" id="KW-0602">Photosynthesis</keyword>
<evidence type="ECO:0000313" key="8">
    <source>
        <dbReference type="Proteomes" id="UP000027138"/>
    </source>
</evidence>
<dbReference type="EMBL" id="KK914539">
    <property type="protein sequence ID" value="KDP34043.1"/>
    <property type="molecule type" value="Genomic_DNA"/>
</dbReference>
<evidence type="ECO:0000313" key="7">
    <source>
        <dbReference type="EMBL" id="KDP34043.1"/>
    </source>
</evidence>
<evidence type="ECO:0008006" key="9">
    <source>
        <dbReference type="Google" id="ProtNLM"/>
    </source>
</evidence>
<keyword evidence="3 6" id="KW-1133">Transmembrane helix</keyword>
<sequence length="124" mass="13085">MILVSMTMPLTPATQRRLKEQLNSHFFFQPLPVRRSEAVFSTKKTSGDWRVEVQASLKTKAVKGLTAAALTASAVIPDIAEAAGPGLTPSLKNFLLSIVAAGAVLGVLLGAVIGVAKFDPVKRS</sequence>
<evidence type="ECO:0000256" key="1">
    <source>
        <dbReference type="ARBA" id="ARBA00022531"/>
    </source>
</evidence>
<accession>A0A067KGA0</accession>
<name>A0A067KGA0_JATCU</name>
<dbReference type="PANTHER" id="PTHR34455:SF1">
    <property type="entry name" value="OS07G0673550 PROTEIN"/>
    <property type="match status" value="1"/>
</dbReference>
<evidence type="ECO:0000256" key="2">
    <source>
        <dbReference type="ARBA" id="ARBA00022692"/>
    </source>
</evidence>
<evidence type="ECO:0000256" key="6">
    <source>
        <dbReference type="SAM" id="Phobius"/>
    </source>
</evidence>
<dbReference type="STRING" id="180498.A0A067KGA0"/>
<dbReference type="PANTHER" id="PTHR34455">
    <property type="entry name" value="OS07G0673550 PROTEIN"/>
    <property type="match status" value="1"/>
</dbReference>
<dbReference type="Gene3D" id="1.20.5.510">
    <property type="entry name" value="Single helix bin"/>
    <property type="match status" value="1"/>
</dbReference>
<dbReference type="Pfam" id="PF06596">
    <property type="entry name" value="PsbX"/>
    <property type="match status" value="1"/>
</dbReference>
<dbReference type="InterPro" id="IPR009518">
    <property type="entry name" value="PSII_PsbX"/>
</dbReference>
<reference evidence="7 8" key="1">
    <citation type="journal article" date="2014" name="PLoS ONE">
        <title>Global Analysis of Gene Expression Profiles in Physic Nut (Jatropha curcas L.) Seedlings Exposed to Salt Stress.</title>
        <authorList>
            <person name="Zhang L."/>
            <person name="Zhang C."/>
            <person name="Wu P."/>
            <person name="Chen Y."/>
            <person name="Li M."/>
            <person name="Jiang H."/>
            <person name="Wu G."/>
        </authorList>
    </citation>
    <scope>NUCLEOTIDE SEQUENCE [LARGE SCALE GENOMIC DNA]</scope>
    <source>
        <strain evidence="8">cv. GZQX0401</strain>
        <tissue evidence="7">Young leaves</tissue>
    </source>
</reference>
<dbReference type="AlphaFoldDB" id="A0A067KGA0"/>